<dbReference type="InterPro" id="IPR040919">
    <property type="entry name" value="Asparaginase_C"/>
</dbReference>
<accession>A0A1N7CL36</accession>
<dbReference type="FunFam" id="3.40.50.1170:FF:000001">
    <property type="entry name" value="L-asparaginase 2"/>
    <property type="match status" value="1"/>
</dbReference>
<feature type="active site" evidence="5">
    <location>
        <position position="87"/>
    </location>
</feature>
<feature type="domain" description="L-asparaginase N-terminal" evidence="7">
    <location>
        <begin position="5"/>
        <end position="192"/>
    </location>
</feature>
<evidence type="ECO:0000313" key="9">
    <source>
        <dbReference type="EMBL" id="SIR64187.1"/>
    </source>
</evidence>
<evidence type="ECO:0000256" key="3">
    <source>
        <dbReference type="ARBA" id="ARBA00070292"/>
    </source>
</evidence>
<dbReference type="PROSITE" id="PS00917">
    <property type="entry name" value="ASN_GLN_ASE_2"/>
    <property type="match status" value="1"/>
</dbReference>
<reference evidence="10" key="1">
    <citation type="submission" date="2017-01" db="EMBL/GenBank/DDBJ databases">
        <authorList>
            <person name="Varghese N."/>
            <person name="Submissions S."/>
        </authorList>
    </citation>
    <scope>NUCLEOTIDE SEQUENCE [LARGE SCALE GENOMIC DNA]</scope>
    <source>
        <strain evidence="10">CGMCC 1.7737</strain>
    </source>
</reference>
<dbReference type="CDD" id="cd08964">
    <property type="entry name" value="L-asparaginase_II"/>
    <property type="match status" value="1"/>
</dbReference>
<dbReference type="Gene3D" id="3.40.50.1170">
    <property type="entry name" value="L-asparaginase, N-terminal domain"/>
    <property type="match status" value="1"/>
</dbReference>
<keyword evidence="2" id="KW-0378">Hydrolase</keyword>
<dbReference type="PROSITE" id="PS51732">
    <property type="entry name" value="ASN_GLN_ASE_3"/>
    <property type="match status" value="1"/>
</dbReference>
<dbReference type="Pfam" id="PF00710">
    <property type="entry name" value="Asparaginase"/>
    <property type="match status" value="1"/>
</dbReference>
<dbReference type="PIRSF" id="PIRSF001220">
    <property type="entry name" value="L-ASNase_gatD"/>
    <property type="match status" value="1"/>
</dbReference>
<dbReference type="Pfam" id="PF17763">
    <property type="entry name" value="Asparaginase_C"/>
    <property type="match status" value="1"/>
</dbReference>
<feature type="active site" evidence="4">
    <location>
        <position position="13"/>
    </location>
</feature>
<dbReference type="Gene3D" id="3.40.50.40">
    <property type="match status" value="1"/>
</dbReference>
<dbReference type="InterPro" id="IPR006034">
    <property type="entry name" value="Asparaginase/glutaminase-like"/>
</dbReference>
<evidence type="ECO:0000256" key="5">
    <source>
        <dbReference type="PROSITE-ProRule" id="PRU10100"/>
    </source>
</evidence>
<dbReference type="SMART" id="SM00870">
    <property type="entry name" value="Asparaginase"/>
    <property type="match status" value="1"/>
</dbReference>
<evidence type="ECO:0000256" key="4">
    <source>
        <dbReference type="PROSITE-ProRule" id="PRU10099"/>
    </source>
</evidence>
<dbReference type="RefSeq" id="WP_076431044.1">
    <property type="nucleotide sequence ID" value="NZ_FTNO01000003.1"/>
</dbReference>
<gene>
    <name evidence="9" type="ORF">SAMN05421858_3075</name>
</gene>
<evidence type="ECO:0000259" key="7">
    <source>
        <dbReference type="Pfam" id="PF00710"/>
    </source>
</evidence>
<dbReference type="GO" id="GO:0004067">
    <property type="term" value="F:asparaginase activity"/>
    <property type="evidence" value="ECO:0007669"/>
    <property type="project" value="UniProtKB-UniRule"/>
</dbReference>
<comment type="similarity">
    <text evidence="1">Belongs to the asparaginase 1 family.</text>
</comment>
<evidence type="ECO:0000313" key="10">
    <source>
        <dbReference type="Proteomes" id="UP000186914"/>
    </source>
</evidence>
<name>A0A1N7CL36_9EURY</name>
<proteinExistence type="inferred from homology"/>
<dbReference type="PIRSF" id="PIRSF500176">
    <property type="entry name" value="L_ASNase"/>
    <property type="match status" value="1"/>
</dbReference>
<dbReference type="InterPro" id="IPR020827">
    <property type="entry name" value="Asparaginase/glutaminase_AS1"/>
</dbReference>
<evidence type="ECO:0000256" key="2">
    <source>
        <dbReference type="ARBA" id="ARBA00022801"/>
    </source>
</evidence>
<dbReference type="GO" id="GO:0006528">
    <property type="term" value="P:asparagine metabolic process"/>
    <property type="evidence" value="ECO:0007669"/>
    <property type="project" value="InterPro"/>
</dbReference>
<dbReference type="EMBL" id="FTNO01000003">
    <property type="protein sequence ID" value="SIR64187.1"/>
    <property type="molecule type" value="Genomic_DNA"/>
</dbReference>
<evidence type="ECO:0000259" key="8">
    <source>
        <dbReference type="Pfam" id="PF17763"/>
    </source>
</evidence>
<dbReference type="OrthoDB" id="85706at2157"/>
<dbReference type="SUPFAM" id="SSF53774">
    <property type="entry name" value="Glutaminase/Asparaginase"/>
    <property type="match status" value="1"/>
</dbReference>
<sequence>MTSTISILGTGGTIASTDETGGAKPSKNSEALVEAVPQLADYVDLDVREIAQRPSFDMDIPTLEELRQAIEEAVEDGSDGIVVTHGTDTMEESAYYLDLTLDVGAPVVFTGAQRRPDEVSPDGPANLVTAVRVLTDDQIRNSGGVYIAFDDELHAARDVTKRHTRKLNAFNSPEKGPVAVTTRDAIRWYREPGSYSVTLDGTGEPSDIDVRMIKSGVGVGGDQIEDALDAGVDGIVVEGTGLGNTTAAVGNAIEQAVSAGIPVVVTSRCYAGSTAPVYGTGGGGQTLSNYGAIHGDDLPAQKARLKLRLVLQHVDEASQVRPYFSSYETE</sequence>
<evidence type="ECO:0000256" key="6">
    <source>
        <dbReference type="SAM" id="MobiDB-lite"/>
    </source>
</evidence>
<dbReference type="InterPro" id="IPR036152">
    <property type="entry name" value="Asp/glu_Ase-like_sf"/>
</dbReference>
<dbReference type="InterPro" id="IPR027475">
    <property type="entry name" value="Asparaginase/glutaminase_AS2"/>
</dbReference>
<dbReference type="SFLD" id="SFLDS00057">
    <property type="entry name" value="Glutaminase/Asparaginase"/>
    <property type="match status" value="1"/>
</dbReference>
<dbReference type="PROSITE" id="PS00144">
    <property type="entry name" value="ASN_GLN_ASE_1"/>
    <property type="match status" value="1"/>
</dbReference>
<feature type="domain" description="Asparaginase/glutaminase C-terminal" evidence="8">
    <location>
        <begin position="210"/>
        <end position="324"/>
    </location>
</feature>
<protein>
    <recommendedName>
        <fullName evidence="3">L-asparaginase</fullName>
    </recommendedName>
</protein>
<dbReference type="PANTHER" id="PTHR11707:SF28">
    <property type="entry name" value="60 KDA LYSOPHOSPHOLIPASE"/>
    <property type="match status" value="1"/>
</dbReference>
<evidence type="ECO:0000256" key="1">
    <source>
        <dbReference type="ARBA" id="ARBA00010518"/>
    </source>
</evidence>
<dbReference type="PRINTS" id="PR00139">
    <property type="entry name" value="ASNGLNASE"/>
</dbReference>
<dbReference type="InterPro" id="IPR037152">
    <property type="entry name" value="L-asparaginase_N_sf"/>
</dbReference>
<keyword evidence="10" id="KW-1185">Reference proteome</keyword>
<dbReference type="InterPro" id="IPR004550">
    <property type="entry name" value="AsnASE_II"/>
</dbReference>
<dbReference type="Proteomes" id="UP000186914">
    <property type="component" value="Unassembled WGS sequence"/>
</dbReference>
<organism evidence="9 10">
    <name type="scientific">Haladaptatus litoreus</name>
    <dbReference type="NCBI Taxonomy" id="553468"/>
    <lineage>
        <taxon>Archaea</taxon>
        <taxon>Methanobacteriati</taxon>
        <taxon>Methanobacteriota</taxon>
        <taxon>Stenosarchaea group</taxon>
        <taxon>Halobacteria</taxon>
        <taxon>Halobacteriales</taxon>
        <taxon>Haladaptataceae</taxon>
        <taxon>Haladaptatus</taxon>
    </lineage>
</organism>
<dbReference type="AlphaFoldDB" id="A0A1N7CL36"/>
<dbReference type="InterPro" id="IPR027473">
    <property type="entry name" value="L-asparaginase_C"/>
</dbReference>
<feature type="compositionally biased region" description="Low complexity" evidence="6">
    <location>
        <begin position="1"/>
        <end position="17"/>
    </location>
</feature>
<feature type="region of interest" description="Disordered" evidence="6">
    <location>
        <begin position="1"/>
        <end position="28"/>
    </location>
</feature>
<dbReference type="PANTHER" id="PTHR11707">
    <property type="entry name" value="L-ASPARAGINASE"/>
    <property type="match status" value="1"/>
</dbReference>
<dbReference type="InterPro" id="IPR027474">
    <property type="entry name" value="L-asparaginase_N"/>
</dbReference>